<proteinExistence type="predicted"/>
<sequence length="700" mass="75171">MSQSPFAGMGYVDGAPTATLQREVPMPGLRSPFAEALMETRDDNEQAYESLLNELQNETFDEAVEALVDEAAALDLVSPWNEQGPTHLNAWAARVTADTNHFLEHLEHTFQDRTLESITEEEIDRAAANFATAPFSPAVEQLFGGILKKLKSGVTSLAKKGLAVVAKFTGIAKLTGILGKLAEPLVKRVVNLVVNRLPASLKGPATELARKLTGKVATTAKDLAADFDQRAAGALTATNDAALDTALADADAAAAQGTESELDDARAKLADEFLSAPPNEPPTVQIEQFIPAVMAAMPLIKTAAKLIGQDRIRRLVAGPVATFVARFVGQEKAKALAPHIAAQGLKLLGLEYDDRPLVGAEALVTTIEETVRDVLTLPAEALADDLRVAAEVQEAFAEAAARNLPANLLRTDLESADEEAEAGRWVLMPRKARPRYRYRTYSHPLVVRVSRPTARLIVFADGETLEDRLLDEGTTSWPTEAEIRVYETIPGTQLGHLAAESEETLSTYEFGELTPTTAGLLLNNPRLGRLPGPGGVGRRLFRLAGPWHRPRRRRRRIGLRLVLDAAQPVLRVHLRIGERAAHAIAGQLEQNAHAQVVATVRQLLGPNARKSLAERLARPTALRQSTPDQRKAMADAVAEAMLAALAKELPQAGATLAQAAKDPASGITITFAVPFADQAALQAATPGTPTVTIRPGHHSD</sequence>
<accession>A0ABV7YNI2</accession>
<dbReference type="RefSeq" id="WP_205115883.1">
    <property type="nucleotide sequence ID" value="NZ_JAFBCM010000001.1"/>
</dbReference>
<reference evidence="2" key="1">
    <citation type="journal article" date="2019" name="Int. J. Syst. Evol. Microbiol.">
        <title>The Global Catalogue of Microorganisms (GCM) 10K type strain sequencing project: providing services to taxonomists for standard genome sequencing and annotation.</title>
        <authorList>
            <consortium name="The Broad Institute Genomics Platform"/>
            <consortium name="The Broad Institute Genome Sequencing Center for Infectious Disease"/>
            <person name="Wu L."/>
            <person name="Ma J."/>
        </authorList>
    </citation>
    <scope>NUCLEOTIDE SEQUENCE [LARGE SCALE GENOMIC DNA]</scope>
    <source>
        <strain evidence="2">CGMCC 4.7241</strain>
    </source>
</reference>
<dbReference type="Proteomes" id="UP001595699">
    <property type="component" value="Unassembled WGS sequence"/>
</dbReference>
<dbReference type="EMBL" id="JBHRZH010000062">
    <property type="protein sequence ID" value="MFC3766940.1"/>
    <property type="molecule type" value="Genomic_DNA"/>
</dbReference>
<comment type="caution">
    <text evidence="1">The sequence shown here is derived from an EMBL/GenBank/DDBJ whole genome shotgun (WGS) entry which is preliminary data.</text>
</comment>
<keyword evidence="2" id="KW-1185">Reference proteome</keyword>
<organism evidence="1 2">
    <name type="scientific">Tenggerimyces flavus</name>
    <dbReference type="NCBI Taxonomy" id="1708749"/>
    <lineage>
        <taxon>Bacteria</taxon>
        <taxon>Bacillati</taxon>
        <taxon>Actinomycetota</taxon>
        <taxon>Actinomycetes</taxon>
        <taxon>Propionibacteriales</taxon>
        <taxon>Nocardioidaceae</taxon>
        <taxon>Tenggerimyces</taxon>
    </lineage>
</organism>
<protein>
    <submittedName>
        <fullName evidence="1">Uncharacterized protein</fullName>
    </submittedName>
</protein>
<name>A0ABV7YNI2_9ACTN</name>
<evidence type="ECO:0000313" key="1">
    <source>
        <dbReference type="EMBL" id="MFC3766940.1"/>
    </source>
</evidence>
<evidence type="ECO:0000313" key="2">
    <source>
        <dbReference type="Proteomes" id="UP001595699"/>
    </source>
</evidence>
<gene>
    <name evidence="1" type="ORF">ACFOUW_39355</name>
</gene>